<dbReference type="eggNOG" id="COG1512">
    <property type="taxonomic scope" value="Bacteria"/>
</dbReference>
<evidence type="ECO:0000313" key="13">
    <source>
        <dbReference type="Proteomes" id="UP000000466"/>
    </source>
</evidence>
<keyword evidence="13" id="KW-1185">Reference proteome</keyword>
<dbReference type="Gene3D" id="3.40.30.160">
    <property type="entry name" value="Collagenase ColT, N-terminal domain"/>
    <property type="match status" value="1"/>
</dbReference>
<evidence type="ECO:0000256" key="1">
    <source>
        <dbReference type="ARBA" id="ARBA00001947"/>
    </source>
</evidence>
<keyword evidence="4" id="KW-0645">Protease</keyword>
<dbReference type="GO" id="GO:0008270">
    <property type="term" value="F:zinc ion binding"/>
    <property type="evidence" value="ECO:0007669"/>
    <property type="project" value="InterPro"/>
</dbReference>
<dbReference type="GO" id="GO:0006508">
    <property type="term" value="P:proteolysis"/>
    <property type="evidence" value="ECO:0007669"/>
    <property type="project" value="UniProtKB-KW"/>
</dbReference>
<sequence length="306" mass="34814">MPKHVRRSLSVAVSFVGVSFFSACTHSPPDSPDYAFPGDWRPAPAPIDSVLVNYHQCNEAWAIRHQSLSEQQVADACQLMAKNETLFHQLFNTQRQPVAHDHNQFMVANIYASAEEYQRHAGKDFGIDTDNGGMYLEGYPDWHKNSANFIAYQRGDTIWNLRHEMVHYLDGRFNVYGDFCAGLHNNHAAPEYCPQPAPLLPHLTWWTEGVAEYVANGTHNPGALALAGREQLPLSEVFNNTTERGTDRVYRWGYLAVRFMIEQQPEKVEQMLSFTRKGDFARYQALVKGWGTSMDAEFARWLSALD</sequence>
<keyword evidence="5" id="KW-0479">Metal-binding</keyword>
<dbReference type="RefSeq" id="WP_015046143.1">
    <property type="nucleotide sequence ID" value="NC_018868.3"/>
</dbReference>
<dbReference type="GO" id="GO:0004222">
    <property type="term" value="F:metalloendopeptidase activity"/>
    <property type="evidence" value="ECO:0007669"/>
    <property type="project" value="InterPro"/>
</dbReference>
<keyword evidence="8" id="KW-0862">Zinc</keyword>
<dbReference type="Proteomes" id="UP000000466">
    <property type="component" value="Chromosome"/>
</dbReference>
<dbReference type="PROSITE" id="PS51257">
    <property type="entry name" value="PROKAR_LIPOPROTEIN"/>
    <property type="match status" value="1"/>
</dbReference>
<accession>K4KID7</accession>
<keyword evidence="6 11" id="KW-0732">Signal</keyword>
<comment type="subcellular location">
    <subcellularLocation>
        <location evidence="2">Secreted</location>
    </subcellularLocation>
</comment>
<dbReference type="HOGENOM" id="CLU_914965_0_0_6"/>
<dbReference type="PANTHER" id="PTHR13062">
    <property type="entry name" value="COLLAGENASE"/>
    <property type="match status" value="1"/>
</dbReference>
<evidence type="ECO:0000256" key="7">
    <source>
        <dbReference type="ARBA" id="ARBA00022801"/>
    </source>
</evidence>
<dbReference type="AlphaFoldDB" id="K4KID7"/>
<proteinExistence type="predicted"/>
<evidence type="ECO:0000256" key="6">
    <source>
        <dbReference type="ARBA" id="ARBA00022729"/>
    </source>
</evidence>
<dbReference type="OrthoDB" id="9802683at2"/>
<evidence type="ECO:0000256" key="9">
    <source>
        <dbReference type="ARBA" id="ARBA00023049"/>
    </source>
</evidence>
<protein>
    <submittedName>
        <fullName evidence="12">Collagenase</fullName>
    </submittedName>
</protein>
<comment type="cofactor">
    <cofactor evidence="1">
        <name>Zn(2+)</name>
        <dbReference type="ChEBI" id="CHEBI:29105"/>
    </cofactor>
</comment>
<dbReference type="EMBL" id="CP003746">
    <property type="protein sequence ID" value="AFU97970.1"/>
    <property type="molecule type" value="Genomic_DNA"/>
</dbReference>
<evidence type="ECO:0000256" key="3">
    <source>
        <dbReference type="ARBA" id="ARBA00022525"/>
    </source>
</evidence>
<keyword evidence="9" id="KW-0482">Metalloprotease</keyword>
<name>K4KID7_SIMAS</name>
<dbReference type="KEGG" id="saga:M5M_03805"/>
<evidence type="ECO:0000256" key="5">
    <source>
        <dbReference type="ARBA" id="ARBA00022723"/>
    </source>
</evidence>
<dbReference type="PRINTS" id="PR00931">
    <property type="entry name" value="MICOLLPTASE"/>
</dbReference>
<evidence type="ECO:0000256" key="8">
    <source>
        <dbReference type="ARBA" id="ARBA00022833"/>
    </source>
</evidence>
<dbReference type="Gene3D" id="1.10.390.20">
    <property type="match status" value="1"/>
</dbReference>
<evidence type="ECO:0000256" key="2">
    <source>
        <dbReference type="ARBA" id="ARBA00004613"/>
    </source>
</evidence>
<organism evidence="12 13">
    <name type="scientific">Simiduia agarivorans (strain DSM 21679 / JCM 13881 / BCRC 17597 / SA1)</name>
    <dbReference type="NCBI Taxonomy" id="1117647"/>
    <lineage>
        <taxon>Bacteria</taxon>
        <taxon>Pseudomonadati</taxon>
        <taxon>Pseudomonadota</taxon>
        <taxon>Gammaproteobacteria</taxon>
        <taxon>Cellvibrionales</taxon>
        <taxon>Cellvibrionaceae</taxon>
        <taxon>Simiduia</taxon>
    </lineage>
</organism>
<feature type="chain" id="PRO_5003880649" evidence="11">
    <location>
        <begin position="24"/>
        <end position="306"/>
    </location>
</feature>
<dbReference type="InterPro" id="IPR002169">
    <property type="entry name" value="Peptidase_M9A/M9B"/>
</dbReference>
<dbReference type="PANTHER" id="PTHR13062:SF9">
    <property type="entry name" value="MICROBIAL COLLAGENASE"/>
    <property type="match status" value="1"/>
</dbReference>
<dbReference type="STRING" id="1117647.M5M_03805"/>
<evidence type="ECO:0000256" key="4">
    <source>
        <dbReference type="ARBA" id="ARBA00022670"/>
    </source>
</evidence>
<evidence type="ECO:0000256" key="10">
    <source>
        <dbReference type="PIRSR" id="PIRSR602169-1"/>
    </source>
</evidence>
<keyword evidence="3" id="KW-0964">Secreted</keyword>
<dbReference type="Pfam" id="PF01752">
    <property type="entry name" value="Peptidase_M9"/>
    <property type="match status" value="1"/>
</dbReference>
<feature type="signal peptide" evidence="11">
    <location>
        <begin position="1"/>
        <end position="23"/>
    </location>
</feature>
<evidence type="ECO:0000313" key="12">
    <source>
        <dbReference type="EMBL" id="AFU97970.1"/>
    </source>
</evidence>
<feature type="active site" evidence="10">
    <location>
        <position position="164"/>
    </location>
</feature>
<evidence type="ECO:0000256" key="11">
    <source>
        <dbReference type="SAM" id="SignalP"/>
    </source>
</evidence>
<keyword evidence="7" id="KW-0378">Hydrolase</keyword>
<gene>
    <name evidence="12" type="ordered locus">M5M_03805</name>
</gene>
<reference evidence="12 13" key="1">
    <citation type="journal article" date="2013" name="Genome Announc.">
        <title>Complete genome sequence of Simiduia agarivorans SA1(T), a marine bacterium able to degrade a variety of polysaccharides.</title>
        <authorList>
            <person name="Lin S.Y."/>
            <person name="Shieh W.Y."/>
            <person name="Chen J.S."/>
            <person name="Tang S.L."/>
        </authorList>
    </citation>
    <scope>NUCLEOTIDE SEQUENCE [LARGE SCALE GENOMIC DNA]</scope>
    <source>
        <strain evidence="13">DSM 21679 / JCM 13881 / BCRC 17597 / SA1</strain>
    </source>
</reference>
<dbReference type="GO" id="GO:0005576">
    <property type="term" value="C:extracellular region"/>
    <property type="evidence" value="ECO:0007669"/>
    <property type="project" value="UniProtKB-SubCell"/>
</dbReference>